<dbReference type="Gene3D" id="1.10.1780.10">
    <property type="entry name" value="Clp, N-terminal domain"/>
    <property type="match status" value="1"/>
</dbReference>
<organism evidence="2 3">
    <name type="scientific">Coleofasciculus chthonoplastes PCC 7420</name>
    <dbReference type="NCBI Taxonomy" id="118168"/>
    <lineage>
        <taxon>Bacteria</taxon>
        <taxon>Bacillati</taxon>
        <taxon>Cyanobacteriota</taxon>
        <taxon>Cyanophyceae</taxon>
        <taxon>Coleofasciculales</taxon>
        <taxon>Coleofasciculaceae</taxon>
        <taxon>Coleofasciculus</taxon>
    </lineage>
</organism>
<dbReference type="Proteomes" id="UP000003835">
    <property type="component" value="Unassembled WGS sequence"/>
</dbReference>
<accession>B4VTB7</accession>
<evidence type="ECO:0000313" key="2">
    <source>
        <dbReference type="EMBL" id="EDX74881.1"/>
    </source>
</evidence>
<feature type="domain" description="Clp R" evidence="1">
    <location>
        <begin position="9"/>
        <end position="37"/>
    </location>
</feature>
<keyword evidence="3" id="KW-1185">Reference proteome</keyword>
<dbReference type="EMBL" id="DS989851">
    <property type="protein sequence ID" value="EDX74881.1"/>
    <property type="molecule type" value="Genomic_DNA"/>
</dbReference>
<name>B4VTB7_9CYAN</name>
<protein>
    <recommendedName>
        <fullName evidence="1">Clp R domain-containing protein</fullName>
    </recommendedName>
</protein>
<evidence type="ECO:0000313" key="3">
    <source>
        <dbReference type="Proteomes" id="UP000003835"/>
    </source>
</evidence>
<dbReference type="InterPro" id="IPR004176">
    <property type="entry name" value="Clp_R_N"/>
</dbReference>
<proteinExistence type="predicted"/>
<dbReference type="Pfam" id="PF02861">
    <property type="entry name" value="Clp_N"/>
    <property type="match status" value="1"/>
</dbReference>
<gene>
    <name evidence="2" type="ORF">MC7420_755</name>
</gene>
<reference evidence="2 3" key="1">
    <citation type="submission" date="2008-07" db="EMBL/GenBank/DDBJ databases">
        <authorList>
            <person name="Tandeau de Marsac N."/>
            <person name="Ferriera S."/>
            <person name="Johnson J."/>
            <person name="Kravitz S."/>
            <person name="Beeson K."/>
            <person name="Sutton G."/>
            <person name="Rogers Y.-H."/>
            <person name="Friedman R."/>
            <person name="Frazier M."/>
            <person name="Venter J.C."/>
        </authorList>
    </citation>
    <scope>NUCLEOTIDE SEQUENCE [LARGE SCALE GENOMIC DNA]</scope>
    <source>
        <strain evidence="2 3">PCC 7420</strain>
    </source>
</reference>
<sequence length="40" mass="4335">MVSSKLVASSSNNNQQLEVEHLAIALLEQEGLAARILYHG</sequence>
<dbReference type="SUPFAM" id="SSF81923">
    <property type="entry name" value="Double Clp-N motif"/>
    <property type="match status" value="1"/>
</dbReference>
<evidence type="ECO:0000259" key="1">
    <source>
        <dbReference type="Pfam" id="PF02861"/>
    </source>
</evidence>
<dbReference type="AlphaFoldDB" id="B4VTB7"/>
<dbReference type="HOGENOM" id="CLU_3287873_0_0_3"/>
<dbReference type="InterPro" id="IPR036628">
    <property type="entry name" value="Clp_N_dom_sf"/>
</dbReference>